<dbReference type="EMBL" id="CP019962">
    <property type="protein sequence ID" value="ARD66441.1"/>
    <property type="molecule type" value="Genomic_DNA"/>
</dbReference>
<dbReference type="SUPFAM" id="SSF52540">
    <property type="entry name" value="P-loop containing nucleoside triphosphate hydrolases"/>
    <property type="match status" value="1"/>
</dbReference>
<reference evidence="3 5" key="4">
    <citation type="submission" date="2023-02" db="EMBL/GenBank/DDBJ databases">
        <title>Comparative genome analysis of Eubacterium limosum species.</title>
        <authorList>
            <person name="Bak J.E."/>
        </authorList>
    </citation>
    <scope>NUCLEOTIDE SEQUENCE [LARGE SCALE GENOMIC DNA]</scope>
    <source>
        <strain evidence="3 5">KGMB01548</strain>
    </source>
</reference>
<dbReference type="EMBL" id="JAQSVD010000009">
    <property type="protein sequence ID" value="MDE1471698.1"/>
    <property type="molecule type" value="Genomic_DNA"/>
</dbReference>
<organism evidence="2 4">
    <name type="scientific">Eubacterium limosum</name>
    <dbReference type="NCBI Taxonomy" id="1736"/>
    <lineage>
        <taxon>Bacteria</taxon>
        <taxon>Bacillati</taxon>
        <taxon>Bacillota</taxon>
        <taxon>Clostridia</taxon>
        <taxon>Eubacteriales</taxon>
        <taxon>Eubacteriaceae</taxon>
        <taxon>Eubacterium</taxon>
    </lineage>
</organism>
<dbReference type="Proteomes" id="UP000192391">
    <property type="component" value="Chromosome"/>
</dbReference>
<reference evidence="2" key="3">
    <citation type="submission" date="2017-02" db="EMBL/GenBank/DDBJ databases">
        <title>Integrative analysis reveals regulation of autotrophic growth of syngas fermenting bacteria at the translational level.</title>
        <authorList>
            <person name="Song Y."/>
            <person name="Shin J."/>
            <person name="Jeong Y."/>
            <person name="Jin S."/>
            <person name="Kim D.R."/>
            <person name="Kim S.C."/>
            <person name="Cho S."/>
            <person name="Cho B.-K."/>
        </authorList>
    </citation>
    <scope>NUCLEOTIDE SEQUENCE</scope>
    <source>
        <strain evidence="2">ATCC 8486</strain>
    </source>
</reference>
<keyword evidence="5" id="KW-1185">Reference proteome</keyword>
<evidence type="ECO:0000313" key="4">
    <source>
        <dbReference type="Proteomes" id="UP000192391"/>
    </source>
</evidence>
<dbReference type="AlphaFoldDB" id="A0AAC9QVT3"/>
<dbReference type="Proteomes" id="UP001215087">
    <property type="component" value="Unassembled WGS sequence"/>
</dbReference>
<evidence type="ECO:0000313" key="3">
    <source>
        <dbReference type="EMBL" id="MDE1471698.1"/>
    </source>
</evidence>
<evidence type="ECO:0000256" key="1">
    <source>
        <dbReference type="SAM" id="MobiDB-lite"/>
    </source>
</evidence>
<dbReference type="Gene3D" id="3.40.50.300">
    <property type="entry name" value="P-loop containing nucleotide triphosphate hydrolases"/>
    <property type="match status" value="1"/>
</dbReference>
<protein>
    <submittedName>
        <fullName evidence="3">AAA family ATPase</fullName>
    </submittedName>
</protein>
<accession>A0AAC9QVT3</accession>
<dbReference type="InterPro" id="IPR027417">
    <property type="entry name" value="P-loop_NTPase"/>
</dbReference>
<name>A0AAC9QVT3_EUBLI</name>
<dbReference type="RefSeq" id="WP_038351971.1">
    <property type="nucleotide sequence ID" value="NZ_CP019962.1"/>
</dbReference>
<dbReference type="Pfam" id="PF13481">
    <property type="entry name" value="AAA_25"/>
    <property type="match status" value="1"/>
</dbReference>
<dbReference type="KEGG" id="elim:B2M23_13250"/>
<gene>
    <name evidence="2" type="ORF">B2M23_13250</name>
    <name evidence="3" type="ORF">PTZ04_15685</name>
</gene>
<sequence length="386" mass="43749">MADTKEKTTPPDSSVDADGEQSPFKNYDLSIPETKKKDNVPKKKAAAAKDTALKTVTVTTLLDTLYPPLEPIIHDLLYPGTYLFAGAPKAGKSFMMAQLAYHTSSGIPLWGNPVNPGTALYLALEDNNRRMQQRLYKMFGAKNNDKFYLATAAHRMNQGLEEQLEKFLEEHPDTKLIIYDTMQKVRGKDGDDISYKKDYEMISQIKAFGDQYDLCQTIVHHTRKQEASDRFDTISGTNGLLGAADGAFILERKKRGSNKAIMEMVSRDLPDQKFHLSFDTQKCLWQLDELEKESFKEPVNPLLEAVNQFLEREGKSWHGRASDLVDLLDIEKMSPNMLTKNLNPEVGRLSTEYGIEYENKRSNRGSDITLVKKRDKSIYSDDSDDI</sequence>
<evidence type="ECO:0000313" key="5">
    <source>
        <dbReference type="Proteomes" id="UP001215087"/>
    </source>
</evidence>
<feature type="region of interest" description="Disordered" evidence="1">
    <location>
        <begin position="1"/>
        <end position="43"/>
    </location>
</feature>
<reference evidence="2" key="1">
    <citation type="journal article" date="2015" name="Genome Announc.">
        <title>Draft Genome Sequence of Chemolithoautotrophic Acetogenic Butanol-Producing Eubacterium limosum ATCC 8486.</title>
        <authorList>
            <person name="Song Y."/>
            <person name="Cho B.K."/>
        </authorList>
    </citation>
    <scope>NUCLEOTIDE SEQUENCE</scope>
    <source>
        <strain evidence="2">ATCC 8486</strain>
    </source>
</reference>
<reference evidence="4" key="2">
    <citation type="journal article" date="2017" name="Sci. Rep.">
        <title>Determination of the Genome and Primary Transcriptome of Syngas Fermenting Eubacterium limosum ATCC 8486.</title>
        <authorList>
            <person name="Song Y."/>
            <person name="Shin J."/>
            <person name="Jeong Y."/>
            <person name="Jin S."/>
            <person name="Lee J.K."/>
            <person name="Kim D.R."/>
            <person name="Kim S.C."/>
            <person name="Cho S."/>
            <person name="Cho B.K."/>
        </authorList>
    </citation>
    <scope>NUCLEOTIDE SEQUENCE [LARGE SCALE GENOMIC DNA]</scope>
    <source>
        <strain evidence="4">ATCC 8486</strain>
    </source>
</reference>
<evidence type="ECO:0000313" key="2">
    <source>
        <dbReference type="EMBL" id="ARD66441.1"/>
    </source>
</evidence>
<proteinExistence type="predicted"/>